<accession>A0A3R5XSW2</accession>
<evidence type="ECO:0000313" key="10">
    <source>
        <dbReference type="EMBL" id="QAR30367.1"/>
    </source>
</evidence>
<sequence>MKDINLDLTKVDIDWLVSMSVVWGSKLVIGILLLIVGFWLASKISTIIINFLSKSRISISLRNFLQSLVSVLLKILTVIVTMNTIGIHTTSLAALLGGLAVGVGLALQGSLANLAGGLLILFFKPFKVGDTIEVLGQRGTVQVIDILQTVLLMPNGQTVILPNGNTFNSPIINVNQSGFRRVEIGIGVSYDAEFERVKKILTEVIKNEPLVEEERGIVVEINEFGENSVNLAMHCFCKSEDFMTVKWNLNRETKKALDANGIGIPYPQRDLHLIMPENNQISIKSS</sequence>
<evidence type="ECO:0000256" key="4">
    <source>
        <dbReference type="ARBA" id="ARBA00022692"/>
    </source>
</evidence>
<feature type="domain" description="Mechanosensitive ion channel MscS C-terminal" evidence="9">
    <location>
        <begin position="182"/>
        <end position="264"/>
    </location>
</feature>
<dbReference type="GO" id="GO:0008381">
    <property type="term" value="F:mechanosensitive monoatomic ion channel activity"/>
    <property type="evidence" value="ECO:0007669"/>
    <property type="project" value="InterPro"/>
</dbReference>
<evidence type="ECO:0000256" key="1">
    <source>
        <dbReference type="ARBA" id="ARBA00004651"/>
    </source>
</evidence>
<evidence type="ECO:0000256" key="3">
    <source>
        <dbReference type="ARBA" id="ARBA00022475"/>
    </source>
</evidence>
<dbReference type="Gene3D" id="3.30.70.100">
    <property type="match status" value="1"/>
</dbReference>
<dbReference type="AlphaFoldDB" id="A0A3R5XSW2"/>
<comment type="similarity">
    <text evidence="2">Belongs to the MscS (TC 1.A.23) family.</text>
</comment>
<organism evidence="10 11">
    <name type="scientific">Ornithobacterium rhinotracheale</name>
    <dbReference type="NCBI Taxonomy" id="28251"/>
    <lineage>
        <taxon>Bacteria</taxon>
        <taxon>Pseudomonadati</taxon>
        <taxon>Bacteroidota</taxon>
        <taxon>Flavobacteriia</taxon>
        <taxon>Flavobacteriales</taxon>
        <taxon>Weeksellaceae</taxon>
        <taxon>Ornithobacterium</taxon>
    </lineage>
</organism>
<dbReference type="SUPFAM" id="SSF82861">
    <property type="entry name" value="Mechanosensitive channel protein MscS (YggB), transmembrane region"/>
    <property type="match status" value="1"/>
</dbReference>
<name>A0A3R5XSW2_ORNRH</name>
<dbReference type="InterPro" id="IPR023408">
    <property type="entry name" value="MscS_beta-dom_sf"/>
</dbReference>
<evidence type="ECO:0000256" key="6">
    <source>
        <dbReference type="ARBA" id="ARBA00023136"/>
    </source>
</evidence>
<dbReference type="InterPro" id="IPR010920">
    <property type="entry name" value="LSM_dom_sf"/>
</dbReference>
<dbReference type="Gene3D" id="1.10.287.1260">
    <property type="match status" value="1"/>
</dbReference>
<keyword evidence="3" id="KW-1003">Cell membrane</keyword>
<feature type="domain" description="Mechanosensitive ion channel MscS" evidence="8">
    <location>
        <begin position="110"/>
        <end position="175"/>
    </location>
</feature>
<proteinExistence type="inferred from homology"/>
<dbReference type="Proteomes" id="UP000287701">
    <property type="component" value="Chromosome"/>
</dbReference>
<evidence type="ECO:0000256" key="5">
    <source>
        <dbReference type="ARBA" id="ARBA00022989"/>
    </source>
</evidence>
<dbReference type="Gene3D" id="2.30.30.60">
    <property type="match status" value="1"/>
</dbReference>
<evidence type="ECO:0000259" key="8">
    <source>
        <dbReference type="Pfam" id="PF00924"/>
    </source>
</evidence>
<dbReference type="Pfam" id="PF21082">
    <property type="entry name" value="MS_channel_3rd"/>
    <property type="match status" value="1"/>
</dbReference>
<dbReference type="InterPro" id="IPR011014">
    <property type="entry name" value="MscS_channel_TM-2"/>
</dbReference>
<dbReference type="OrthoDB" id="9809206at2"/>
<dbReference type="SUPFAM" id="SSF50182">
    <property type="entry name" value="Sm-like ribonucleoproteins"/>
    <property type="match status" value="1"/>
</dbReference>
<evidence type="ECO:0000259" key="9">
    <source>
        <dbReference type="Pfam" id="PF21082"/>
    </source>
</evidence>
<protein>
    <submittedName>
        <fullName evidence="10">Mechanosensitive ion channel</fullName>
    </submittedName>
</protein>
<keyword evidence="6 7" id="KW-0472">Membrane</keyword>
<dbReference type="PANTHER" id="PTHR30221:SF1">
    <property type="entry name" value="SMALL-CONDUCTANCE MECHANOSENSITIVE CHANNEL"/>
    <property type="match status" value="1"/>
</dbReference>
<gene>
    <name evidence="10" type="ORF">EQP59_02875</name>
</gene>
<feature type="transmembrane region" description="Helical" evidence="7">
    <location>
        <begin position="93"/>
        <end position="123"/>
    </location>
</feature>
<dbReference type="InterPro" id="IPR011066">
    <property type="entry name" value="MscS_channel_C_sf"/>
</dbReference>
<feature type="transmembrane region" description="Helical" evidence="7">
    <location>
        <begin position="64"/>
        <end position="87"/>
    </location>
</feature>
<dbReference type="GO" id="GO:0005886">
    <property type="term" value="C:plasma membrane"/>
    <property type="evidence" value="ECO:0007669"/>
    <property type="project" value="UniProtKB-SubCell"/>
</dbReference>
<keyword evidence="4 7" id="KW-0812">Transmembrane</keyword>
<dbReference type="InterPro" id="IPR049278">
    <property type="entry name" value="MS_channel_C"/>
</dbReference>
<dbReference type="PANTHER" id="PTHR30221">
    <property type="entry name" value="SMALL-CONDUCTANCE MECHANOSENSITIVE CHANNEL"/>
    <property type="match status" value="1"/>
</dbReference>
<evidence type="ECO:0000313" key="11">
    <source>
        <dbReference type="Proteomes" id="UP000287701"/>
    </source>
</evidence>
<dbReference type="EMBL" id="CP035107">
    <property type="protein sequence ID" value="QAR30367.1"/>
    <property type="molecule type" value="Genomic_DNA"/>
</dbReference>
<evidence type="ECO:0000256" key="7">
    <source>
        <dbReference type="SAM" id="Phobius"/>
    </source>
</evidence>
<dbReference type="Pfam" id="PF00924">
    <property type="entry name" value="MS_channel_2nd"/>
    <property type="match status" value="1"/>
</dbReference>
<dbReference type="SUPFAM" id="SSF82689">
    <property type="entry name" value="Mechanosensitive channel protein MscS (YggB), C-terminal domain"/>
    <property type="match status" value="1"/>
</dbReference>
<feature type="transmembrane region" description="Helical" evidence="7">
    <location>
        <begin position="27"/>
        <end position="52"/>
    </location>
</feature>
<evidence type="ECO:0000256" key="2">
    <source>
        <dbReference type="ARBA" id="ARBA00008017"/>
    </source>
</evidence>
<keyword evidence="5 7" id="KW-1133">Transmembrane helix</keyword>
<dbReference type="InterPro" id="IPR006685">
    <property type="entry name" value="MscS_channel_2nd"/>
</dbReference>
<reference evidence="10 11" key="1">
    <citation type="submission" date="2019-01" db="EMBL/GenBank/DDBJ databases">
        <title>Whole Genome of Ornithobacterium rhinotracheale FARPER-174b.</title>
        <authorList>
            <person name="Tataje-Lavanda L.A."/>
            <person name="Montalvan A."/>
            <person name="Montesinos R."/>
            <person name="Zimic M."/>
            <person name="Fernandez-Sanchez M."/>
            <person name="Fernandez-Diaz M."/>
        </authorList>
    </citation>
    <scope>NUCLEOTIDE SEQUENCE [LARGE SCALE GENOMIC DNA]</scope>
    <source>
        <strain evidence="10 11">FARPER-174b</strain>
    </source>
</reference>
<comment type="subcellular location">
    <subcellularLocation>
        <location evidence="1">Cell membrane</location>
        <topology evidence="1">Multi-pass membrane protein</topology>
    </subcellularLocation>
</comment>
<dbReference type="InterPro" id="IPR045275">
    <property type="entry name" value="MscS_archaea/bacteria_type"/>
</dbReference>